<gene>
    <name evidence="2" type="ORF">HLH34_00030</name>
</gene>
<dbReference type="AlphaFoldDB" id="A0A7W4JP40"/>
<sequence>MADNQTTQRPWGDLATGDHGKSGSPFQFKVGDAHGHSVVLVPTRTGMSFLKDARSDQEQRLDRSVGWTSGPDFH</sequence>
<organism evidence="2 3">
    <name type="scientific">Gluconacetobacter azotocaptans</name>
    <dbReference type="NCBI Taxonomy" id="142834"/>
    <lineage>
        <taxon>Bacteria</taxon>
        <taxon>Pseudomonadati</taxon>
        <taxon>Pseudomonadota</taxon>
        <taxon>Alphaproteobacteria</taxon>
        <taxon>Acetobacterales</taxon>
        <taxon>Acetobacteraceae</taxon>
        <taxon>Gluconacetobacter</taxon>
    </lineage>
</organism>
<feature type="compositionally biased region" description="Basic and acidic residues" evidence="1">
    <location>
        <begin position="53"/>
        <end position="63"/>
    </location>
</feature>
<accession>A0A7W4JP40</accession>
<keyword evidence="3" id="KW-1185">Reference proteome</keyword>
<reference evidence="2 3" key="1">
    <citation type="submission" date="2020-04" db="EMBL/GenBank/DDBJ databases">
        <title>Description of novel Gluconacetobacter.</title>
        <authorList>
            <person name="Sombolestani A."/>
        </authorList>
    </citation>
    <scope>NUCLEOTIDE SEQUENCE [LARGE SCALE GENOMIC DNA]</scope>
    <source>
        <strain evidence="2 3">LMG 21311</strain>
    </source>
</reference>
<name>A0A7W4JP40_9PROT</name>
<feature type="region of interest" description="Disordered" evidence="1">
    <location>
        <begin position="1"/>
        <end position="25"/>
    </location>
</feature>
<comment type="caution">
    <text evidence="2">The sequence shown here is derived from an EMBL/GenBank/DDBJ whole genome shotgun (WGS) entry which is preliminary data.</text>
</comment>
<dbReference type="RefSeq" id="WP_183117565.1">
    <property type="nucleotide sequence ID" value="NZ_JABEQF010000001.1"/>
</dbReference>
<dbReference type="Proteomes" id="UP000555756">
    <property type="component" value="Unassembled WGS sequence"/>
</dbReference>
<feature type="region of interest" description="Disordered" evidence="1">
    <location>
        <begin position="53"/>
        <end position="74"/>
    </location>
</feature>
<evidence type="ECO:0000256" key="1">
    <source>
        <dbReference type="SAM" id="MobiDB-lite"/>
    </source>
</evidence>
<proteinExistence type="predicted"/>
<protein>
    <submittedName>
        <fullName evidence="2">Uncharacterized protein</fullName>
    </submittedName>
</protein>
<dbReference type="EMBL" id="JABEQF010000001">
    <property type="protein sequence ID" value="MBB2188359.1"/>
    <property type="molecule type" value="Genomic_DNA"/>
</dbReference>
<evidence type="ECO:0000313" key="3">
    <source>
        <dbReference type="Proteomes" id="UP000555756"/>
    </source>
</evidence>
<evidence type="ECO:0000313" key="2">
    <source>
        <dbReference type="EMBL" id="MBB2188359.1"/>
    </source>
</evidence>